<sequence length="198" mass="22599">MIYQGSNNNQQAIIEQVANLPAVYLLFVGERANYKNFSRLLQCFAGLRNQHPDLHLICAGVAFDQEELLLIEKLKVENHCRQLIVNDAQLNYLYQQAQVFVFPSLYEGFGYPLLTAFKVGCAVAASNTSSFPEVGGDAVHYFAPDDTHSMYKTIEELLTDTSLRKQYIEKGYEQLKHFALAREIEETLNFYTKVTSRQ</sequence>
<dbReference type="PANTHER" id="PTHR46401">
    <property type="entry name" value="GLYCOSYLTRANSFERASE WBBK-RELATED"/>
    <property type="match status" value="1"/>
</dbReference>
<dbReference type="STRING" id="1302689.RG47T_4812"/>
<evidence type="ECO:0000313" key="3">
    <source>
        <dbReference type="EMBL" id="OKS89328.1"/>
    </source>
</evidence>
<protein>
    <recommendedName>
        <fullName evidence="2">Glycosyl transferase family 1 domain-containing protein</fullName>
    </recommendedName>
</protein>
<proteinExistence type="predicted"/>
<dbReference type="InterPro" id="IPR001296">
    <property type="entry name" value="Glyco_trans_1"/>
</dbReference>
<feature type="domain" description="Glycosyl transferase family 1" evidence="2">
    <location>
        <begin position="21"/>
        <end position="173"/>
    </location>
</feature>
<name>A0A1Q6A5P9_9SPHI</name>
<dbReference type="AlphaFoldDB" id="A0A1Q6A5P9"/>
<dbReference type="Gene3D" id="3.40.50.2000">
    <property type="entry name" value="Glycogen Phosphorylase B"/>
    <property type="match status" value="1"/>
</dbReference>
<dbReference type="Pfam" id="PF00534">
    <property type="entry name" value="Glycos_transf_1"/>
    <property type="match status" value="1"/>
</dbReference>
<evidence type="ECO:0000256" key="1">
    <source>
        <dbReference type="ARBA" id="ARBA00022679"/>
    </source>
</evidence>
<gene>
    <name evidence="3" type="ORF">RG47T_4812</name>
</gene>
<evidence type="ECO:0000313" key="4">
    <source>
        <dbReference type="Proteomes" id="UP000186720"/>
    </source>
</evidence>
<reference evidence="3 4" key="1">
    <citation type="submission" date="2016-11" db="EMBL/GenBank/DDBJ databases">
        <title>Whole Genome Sequencing of Mucilaginibacter polytrichastri RG4-7(T) isolated from the moss sample.</title>
        <authorList>
            <person name="Li Y."/>
        </authorList>
    </citation>
    <scope>NUCLEOTIDE SEQUENCE [LARGE SCALE GENOMIC DNA]</scope>
    <source>
        <strain evidence="3 4">RG4-7</strain>
    </source>
</reference>
<dbReference type="SUPFAM" id="SSF53756">
    <property type="entry name" value="UDP-Glycosyltransferase/glycogen phosphorylase"/>
    <property type="match status" value="1"/>
</dbReference>
<dbReference type="GO" id="GO:0009103">
    <property type="term" value="P:lipopolysaccharide biosynthetic process"/>
    <property type="evidence" value="ECO:0007669"/>
    <property type="project" value="TreeGrafter"/>
</dbReference>
<comment type="caution">
    <text evidence="3">The sequence shown here is derived from an EMBL/GenBank/DDBJ whole genome shotgun (WGS) entry which is preliminary data.</text>
</comment>
<dbReference type="OrthoDB" id="9801609at2"/>
<organism evidence="3 4">
    <name type="scientific">Mucilaginibacter polytrichastri</name>
    <dbReference type="NCBI Taxonomy" id="1302689"/>
    <lineage>
        <taxon>Bacteria</taxon>
        <taxon>Pseudomonadati</taxon>
        <taxon>Bacteroidota</taxon>
        <taxon>Sphingobacteriia</taxon>
        <taxon>Sphingobacteriales</taxon>
        <taxon>Sphingobacteriaceae</taxon>
        <taxon>Mucilaginibacter</taxon>
    </lineage>
</organism>
<dbReference type="EMBL" id="MPPL01000001">
    <property type="protein sequence ID" value="OKS89328.1"/>
    <property type="molecule type" value="Genomic_DNA"/>
</dbReference>
<accession>A0A1Q6A5P9</accession>
<dbReference type="Proteomes" id="UP000186720">
    <property type="component" value="Unassembled WGS sequence"/>
</dbReference>
<evidence type="ECO:0000259" key="2">
    <source>
        <dbReference type="Pfam" id="PF00534"/>
    </source>
</evidence>
<dbReference type="CDD" id="cd03809">
    <property type="entry name" value="GT4_MtfB-like"/>
    <property type="match status" value="1"/>
</dbReference>
<keyword evidence="1" id="KW-0808">Transferase</keyword>
<dbReference type="RefSeq" id="WP_074492267.1">
    <property type="nucleotide sequence ID" value="NZ_FPAM01000003.1"/>
</dbReference>
<keyword evidence="4" id="KW-1185">Reference proteome</keyword>
<dbReference type="PANTHER" id="PTHR46401:SF2">
    <property type="entry name" value="GLYCOSYLTRANSFERASE WBBK-RELATED"/>
    <property type="match status" value="1"/>
</dbReference>
<dbReference type="GO" id="GO:0016757">
    <property type="term" value="F:glycosyltransferase activity"/>
    <property type="evidence" value="ECO:0007669"/>
    <property type="project" value="InterPro"/>
</dbReference>